<gene>
    <name evidence="3" type="ORF">DVA86_34680</name>
</gene>
<dbReference type="InterPro" id="IPR011629">
    <property type="entry name" value="CobW-like_C"/>
</dbReference>
<dbReference type="Pfam" id="PF07683">
    <property type="entry name" value="CobW_C"/>
    <property type="match status" value="1"/>
</dbReference>
<feature type="compositionally biased region" description="Basic residues" evidence="1">
    <location>
        <begin position="276"/>
        <end position="292"/>
    </location>
</feature>
<protein>
    <recommendedName>
        <fullName evidence="2">CobW C-terminal domain-containing protein</fullName>
    </recommendedName>
</protein>
<accession>A0A345Y1X5</accession>
<reference evidence="3 4" key="1">
    <citation type="submission" date="2018-07" db="EMBL/GenBank/DDBJ databases">
        <title>Draft genome of the type strain Streptomyces armeniacus ATCC 15676.</title>
        <authorList>
            <person name="Labana P."/>
            <person name="Gosse J.T."/>
            <person name="Boddy C.N."/>
        </authorList>
    </citation>
    <scope>NUCLEOTIDE SEQUENCE [LARGE SCALE GENOMIC DNA]</scope>
    <source>
        <strain evidence="3 4">ATCC 15676</strain>
    </source>
</reference>
<dbReference type="KEGG" id="sarm:DVA86_34680"/>
<feature type="region of interest" description="Disordered" evidence="1">
    <location>
        <begin position="248"/>
        <end position="312"/>
    </location>
</feature>
<feature type="compositionally biased region" description="Polar residues" evidence="1">
    <location>
        <begin position="76"/>
        <end position="88"/>
    </location>
</feature>
<name>A0A345Y1X5_9ACTN</name>
<feature type="compositionally biased region" description="Low complexity" evidence="1">
    <location>
        <begin position="90"/>
        <end position="126"/>
    </location>
</feature>
<feature type="domain" description="CobW C-terminal" evidence="2">
    <location>
        <begin position="187"/>
        <end position="250"/>
    </location>
</feature>
<keyword evidence="4" id="KW-1185">Reference proteome</keyword>
<dbReference type="Proteomes" id="UP000254425">
    <property type="component" value="Chromosome"/>
</dbReference>
<evidence type="ECO:0000259" key="2">
    <source>
        <dbReference type="Pfam" id="PF07683"/>
    </source>
</evidence>
<sequence length="312" mass="32693">MPTSRYWLHSPRSTSSRLTSAACAEPGSRARRSPPSTPPSSVRISAAASGLPRARSSISRSTMETAKVTPAAFTGCRSTGARNRSPSAVSGRAAEPASSSSREPTRRPSAAASAAAGSGCSHRSAAVAKSAETSYTPSSRTAAGEGPPASGFQIRARRAPAYASSGSVAAAERGRVAAGMGDEAGVATVVWRRRRPFHPERLYAALEDLPCAAVRRRRRVWPAARPDPPLSWAAAGCPLCRGAPGPWLASLPAPALDQGPPAPRAHPARARASAPRSRRHPPQRLRTPRRTGRPYVPVPHERPPACRPMTPS</sequence>
<dbReference type="AlphaFoldDB" id="A0A345Y1X5"/>
<evidence type="ECO:0000313" key="3">
    <source>
        <dbReference type="EMBL" id="AXK37891.1"/>
    </source>
</evidence>
<feature type="compositionally biased region" description="Polar residues" evidence="1">
    <location>
        <begin position="131"/>
        <end position="141"/>
    </location>
</feature>
<evidence type="ECO:0000313" key="4">
    <source>
        <dbReference type="Proteomes" id="UP000254425"/>
    </source>
</evidence>
<organism evidence="3 4">
    <name type="scientific">Streptomyces armeniacus</name>
    <dbReference type="NCBI Taxonomy" id="83291"/>
    <lineage>
        <taxon>Bacteria</taxon>
        <taxon>Bacillati</taxon>
        <taxon>Actinomycetota</taxon>
        <taxon>Actinomycetes</taxon>
        <taxon>Kitasatosporales</taxon>
        <taxon>Streptomycetaceae</taxon>
        <taxon>Streptomyces</taxon>
    </lineage>
</organism>
<proteinExistence type="predicted"/>
<feature type="region of interest" description="Disordered" evidence="1">
    <location>
        <begin position="1"/>
        <end position="151"/>
    </location>
</feature>
<evidence type="ECO:0000256" key="1">
    <source>
        <dbReference type="SAM" id="MobiDB-lite"/>
    </source>
</evidence>
<dbReference type="EMBL" id="CP031320">
    <property type="protein sequence ID" value="AXK37891.1"/>
    <property type="molecule type" value="Genomic_DNA"/>
</dbReference>